<dbReference type="Gene3D" id="1.10.10.60">
    <property type="entry name" value="Homeodomain-like"/>
    <property type="match status" value="1"/>
</dbReference>
<dbReference type="InterPro" id="IPR001356">
    <property type="entry name" value="HD"/>
</dbReference>
<keyword evidence="4 5" id="KW-0539">Nucleus</keyword>
<dbReference type="InterPro" id="IPR009057">
    <property type="entry name" value="Homeodomain-like_sf"/>
</dbReference>
<gene>
    <name evidence="9" type="primary">Lcx2</name>
    <name evidence="9" type="ORF">BRAFLDRAFT_116892</name>
</gene>
<dbReference type="SUPFAM" id="SSF46689">
    <property type="entry name" value="Homeodomain-like"/>
    <property type="match status" value="1"/>
</dbReference>
<protein>
    <submittedName>
        <fullName evidence="9">Vent homeobox 1</fullName>
    </submittedName>
</protein>
<proteinExistence type="predicted"/>
<dbReference type="InParanoid" id="C3Y5T0"/>
<evidence type="ECO:0000256" key="4">
    <source>
        <dbReference type="ARBA" id="ARBA00023242"/>
    </source>
</evidence>
<dbReference type="PROSITE" id="PS50071">
    <property type="entry name" value="HOMEOBOX_2"/>
    <property type="match status" value="1"/>
</dbReference>
<dbReference type="GO" id="GO:0003677">
    <property type="term" value="F:DNA binding"/>
    <property type="evidence" value="ECO:0007669"/>
    <property type="project" value="UniProtKB-UniRule"/>
</dbReference>
<evidence type="ECO:0000256" key="5">
    <source>
        <dbReference type="PROSITE-ProRule" id="PRU00108"/>
    </source>
</evidence>
<dbReference type="PROSITE" id="PS00027">
    <property type="entry name" value="HOMEOBOX_1"/>
    <property type="match status" value="1"/>
</dbReference>
<evidence type="ECO:0000256" key="2">
    <source>
        <dbReference type="ARBA" id="ARBA00023125"/>
    </source>
</evidence>
<dbReference type="PRINTS" id="PR00031">
    <property type="entry name" value="HTHREPRESSR"/>
</dbReference>
<comment type="subcellular location">
    <subcellularLocation>
        <location evidence="1 5 6">Nucleus</location>
    </subcellularLocation>
</comment>
<evidence type="ECO:0000256" key="3">
    <source>
        <dbReference type="ARBA" id="ARBA00023155"/>
    </source>
</evidence>
<feature type="region of interest" description="Disordered" evidence="7">
    <location>
        <begin position="228"/>
        <end position="253"/>
    </location>
</feature>
<name>C3Y5T0_BRAFL</name>
<dbReference type="InterPro" id="IPR050394">
    <property type="entry name" value="Homeobox_NK-like"/>
</dbReference>
<feature type="compositionally biased region" description="Acidic residues" evidence="7">
    <location>
        <begin position="72"/>
        <end position="81"/>
    </location>
</feature>
<feature type="domain" description="Homeobox" evidence="8">
    <location>
        <begin position="114"/>
        <end position="174"/>
    </location>
</feature>
<evidence type="ECO:0000256" key="7">
    <source>
        <dbReference type="SAM" id="MobiDB-lite"/>
    </source>
</evidence>
<dbReference type="GO" id="GO:0000981">
    <property type="term" value="F:DNA-binding transcription factor activity, RNA polymerase II-specific"/>
    <property type="evidence" value="ECO:0007669"/>
    <property type="project" value="InterPro"/>
</dbReference>
<keyword evidence="3 5" id="KW-0371">Homeobox</keyword>
<sequence length="282" mass="30593">MTACKLPFALSVENLIGARTDLVPDIRASSPECLPPKKRHLLFTASPGPDANTRTAAQVVPPAANALRSDGETSDEEEEIDVVSIGDAASPASSTSSDRSSPAPSCDDSPSPSPAGRKARTAFTTEQVMALEERFRLQKYLSAADRETLAKATGLTDEQVKTWFQNRRMKLKRQQQDFATFPLHASVTVPGMPGYSPQPNPWYDSAHFVPSLGTAVCGLRPHMLPQPANTVTTSRGNRYSPYPSARVSPSGRSHPQMTNMYMSPYQNNVAGAHYNNVPSMNF</sequence>
<feature type="region of interest" description="Disordered" evidence="7">
    <location>
        <begin position="45"/>
        <end position="121"/>
    </location>
</feature>
<dbReference type="SMART" id="SM00389">
    <property type="entry name" value="HOX"/>
    <property type="match status" value="1"/>
</dbReference>
<dbReference type="eggNOG" id="KOG0488">
    <property type="taxonomic scope" value="Eukaryota"/>
</dbReference>
<dbReference type="CDD" id="cd00086">
    <property type="entry name" value="homeodomain"/>
    <property type="match status" value="1"/>
</dbReference>
<evidence type="ECO:0000313" key="9">
    <source>
        <dbReference type="EMBL" id="EEN64327.1"/>
    </source>
</evidence>
<dbReference type="InterPro" id="IPR017970">
    <property type="entry name" value="Homeobox_CS"/>
</dbReference>
<dbReference type="FunFam" id="1.10.10.60:FF:000723">
    <property type="entry name" value="Vent homeobox 2"/>
    <property type="match status" value="1"/>
</dbReference>
<evidence type="ECO:0000256" key="6">
    <source>
        <dbReference type="RuleBase" id="RU000682"/>
    </source>
</evidence>
<feature type="compositionally biased region" description="Polar residues" evidence="7">
    <location>
        <begin position="228"/>
        <end position="237"/>
    </location>
</feature>
<reference evidence="9" key="1">
    <citation type="journal article" date="2008" name="Nature">
        <title>The amphioxus genome and the evolution of the chordate karyotype.</title>
        <authorList>
            <consortium name="US DOE Joint Genome Institute (JGI-PGF)"/>
            <person name="Putnam N.H."/>
            <person name="Butts T."/>
            <person name="Ferrier D.E.K."/>
            <person name="Furlong R.F."/>
            <person name="Hellsten U."/>
            <person name="Kawashima T."/>
            <person name="Robinson-Rechavi M."/>
            <person name="Shoguchi E."/>
            <person name="Terry A."/>
            <person name="Yu J.-K."/>
            <person name="Benito-Gutierrez E.L."/>
            <person name="Dubchak I."/>
            <person name="Garcia-Fernandez J."/>
            <person name="Gibson-Brown J.J."/>
            <person name="Grigoriev I.V."/>
            <person name="Horton A.C."/>
            <person name="de Jong P.J."/>
            <person name="Jurka J."/>
            <person name="Kapitonov V.V."/>
            <person name="Kohara Y."/>
            <person name="Kuroki Y."/>
            <person name="Lindquist E."/>
            <person name="Lucas S."/>
            <person name="Osoegawa K."/>
            <person name="Pennacchio L.A."/>
            <person name="Salamov A.A."/>
            <person name="Satou Y."/>
            <person name="Sauka-Spengler T."/>
            <person name="Schmutz J."/>
            <person name="Shin-I T."/>
            <person name="Toyoda A."/>
            <person name="Bronner-Fraser M."/>
            <person name="Fujiyama A."/>
            <person name="Holland L.Z."/>
            <person name="Holland P.W.H."/>
            <person name="Satoh N."/>
            <person name="Rokhsar D.S."/>
        </authorList>
    </citation>
    <scope>NUCLEOTIDE SEQUENCE [LARGE SCALE GENOMIC DNA]</scope>
    <source>
        <strain evidence="9">S238N-H82</strain>
        <tissue evidence="9">Testes</tissue>
    </source>
</reference>
<dbReference type="EMBL" id="GG666487">
    <property type="protein sequence ID" value="EEN64327.1"/>
    <property type="molecule type" value="Genomic_DNA"/>
</dbReference>
<dbReference type="Pfam" id="PF00046">
    <property type="entry name" value="Homeodomain"/>
    <property type="match status" value="1"/>
</dbReference>
<dbReference type="PANTHER" id="PTHR24340">
    <property type="entry name" value="HOMEOBOX PROTEIN NKX"/>
    <property type="match status" value="1"/>
</dbReference>
<dbReference type="AlphaFoldDB" id="C3Y5T0"/>
<feature type="compositionally biased region" description="Low complexity" evidence="7">
    <location>
        <begin position="87"/>
        <end position="110"/>
    </location>
</feature>
<organism evidence="9">
    <name type="scientific">Branchiostoma floridae</name>
    <name type="common">Florida lancelet</name>
    <name type="synonym">Amphioxus</name>
    <dbReference type="NCBI Taxonomy" id="7739"/>
    <lineage>
        <taxon>Eukaryota</taxon>
        <taxon>Metazoa</taxon>
        <taxon>Chordata</taxon>
        <taxon>Cephalochordata</taxon>
        <taxon>Leptocardii</taxon>
        <taxon>Amphioxiformes</taxon>
        <taxon>Branchiostomatidae</taxon>
        <taxon>Branchiostoma</taxon>
    </lineage>
</organism>
<evidence type="ECO:0000259" key="8">
    <source>
        <dbReference type="PROSITE" id="PS50071"/>
    </source>
</evidence>
<keyword evidence="2 5" id="KW-0238">DNA-binding</keyword>
<accession>C3Y5T0</accession>
<dbReference type="InterPro" id="IPR000047">
    <property type="entry name" value="HTH_motif"/>
</dbReference>
<dbReference type="PANTHER" id="PTHR24340:SF112">
    <property type="entry name" value="VENT HOMEOBOX"/>
    <property type="match status" value="1"/>
</dbReference>
<feature type="DNA-binding region" description="Homeobox" evidence="5">
    <location>
        <begin position="116"/>
        <end position="175"/>
    </location>
</feature>
<dbReference type="GO" id="GO:0005634">
    <property type="term" value="C:nucleus"/>
    <property type="evidence" value="ECO:0007669"/>
    <property type="project" value="UniProtKB-SubCell"/>
</dbReference>
<evidence type="ECO:0000256" key="1">
    <source>
        <dbReference type="ARBA" id="ARBA00004123"/>
    </source>
</evidence>